<dbReference type="GO" id="GO:0006412">
    <property type="term" value="P:translation"/>
    <property type="evidence" value="ECO:0007669"/>
    <property type="project" value="UniProtKB-UniRule"/>
</dbReference>
<organism evidence="9 10">
    <name type="scientific">Pelotomaculum schinkii</name>
    <dbReference type="NCBI Taxonomy" id="78350"/>
    <lineage>
        <taxon>Bacteria</taxon>
        <taxon>Bacillati</taxon>
        <taxon>Bacillota</taxon>
        <taxon>Clostridia</taxon>
        <taxon>Eubacteriales</taxon>
        <taxon>Desulfotomaculaceae</taxon>
        <taxon>Pelotomaculum</taxon>
    </lineage>
</organism>
<evidence type="ECO:0000256" key="3">
    <source>
        <dbReference type="ARBA" id="ARBA00022884"/>
    </source>
</evidence>
<dbReference type="InterPro" id="IPR020070">
    <property type="entry name" value="Ribosomal_bL9_N"/>
</dbReference>
<dbReference type="Gene3D" id="3.40.5.10">
    <property type="entry name" value="Ribosomal protein L9, N-terminal domain"/>
    <property type="match status" value="1"/>
</dbReference>
<dbReference type="GO" id="GO:0005840">
    <property type="term" value="C:ribosome"/>
    <property type="evidence" value="ECO:0007669"/>
    <property type="project" value="UniProtKB-KW"/>
</dbReference>
<dbReference type="PANTHER" id="PTHR21368">
    <property type="entry name" value="50S RIBOSOMAL PROTEIN L9"/>
    <property type="match status" value="1"/>
</dbReference>
<keyword evidence="2 7" id="KW-0699">rRNA-binding</keyword>
<dbReference type="PROSITE" id="PS00651">
    <property type="entry name" value="RIBOSOMAL_L9"/>
    <property type="match status" value="1"/>
</dbReference>
<dbReference type="InterPro" id="IPR036791">
    <property type="entry name" value="Ribosomal_bL9_C_sf"/>
</dbReference>
<dbReference type="Pfam" id="PF03948">
    <property type="entry name" value="Ribosomal_L9_C"/>
    <property type="match status" value="1"/>
</dbReference>
<dbReference type="GO" id="GO:0003735">
    <property type="term" value="F:structural constituent of ribosome"/>
    <property type="evidence" value="ECO:0007669"/>
    <property type="project" value="InterPro"/>
</dbReference>
<dbReference type="AlphaFoldDB" id="A0A4Y7R589"/>
<comment type="caution">
    <text evidence="9">The sequence shown here is derived from an EMBL/GenBank/DDBJ whole genome shotgun (WGS) entry which is preliminary data.</text>
</comment>
<dbReference type="NCBIfam" id="TIGR00158">
    <property type="entry name" value="L9"/>
    <property type="match status" value="1"/>
</dbReference>
<keyword evidence="10" id="KW-1185">Reference proteome</keyword>
<dbReference type="SUPFAM" id="SSF55658">
    <property type="entry name" value="L9 N-domain-like"/>
    <property type="match status" value="1"/>
</dbReference>
<dbReference type="InterPro" id="IPR020594">
    <property type="entry name" value="Ribosomal_bL9_bac/chp"/>
</dbReference>
<comment type="similarity">
    <text evidence="1 7">Belongs to the bacterial ribosomal protein bL9 family.</text>
</comment>
<evidence type="ECO:0000259" key="8">
    <source>
        <dbReference type="PROSITE" id="PS00651"/>
    </source>
</evidence>
<evidence type="ECO:0000256" key="4">
    <source>
        <dbReference type="ARBA" id="ARBA00022980"/>
    </source>
</evidence>
<dbReference type="GO" id="GO:0019843">
    <property type="term" value="F:rRNA binding"/>
    <property type="evidence" value="ECO:0007669"/>
    <property type="project" value="UniProtKB-UniRule"/>
</dbReference>
<name>A0A4Y7R589_9FIRM</name>
<dbReference type="InterPro" id="IPR020069">
    <property type="entry name" value="Ribosomal_bL9_C"/>
</dbReference>
<keyword evidence="3 7" id="KW-0694">RNA-binding</keyword>
<evidence type="ECO:0000256" key="1">
    <source>
        <dbReference type="ARBA" id="ARBA00010605"/>
    </source>
</evidence>
<keyword evidence="4 7" id="KW-0689">Ribosomal protein</keyword>
<keyword evidence="5 7" id="KW-0687">Ribonucleoprotein</keyword>
<comment type="function">
    <text evidence="7">Binds to the 23S rRNA.</text>
</comment>
<dbReference type="Pfam" id="PF01281">
    <property type="entry name" value="Ribosomal_L9_N"/>
    <property type="match status" value="1"/>
</dbReference>
<evidence type="ECO:0000256" key="2">
    <source>
        <dbReference type="ARBA" id="ARBA00022730"/>
    </source>
</evidence>
<dbReference type="GO" id="GO:1990904">
    <property type="term" value="C:ribonucleoprotein complex"/>
    <property type="evidence" value="ECO:0007669"/>
    <property type="project" value="UniProtKB-KW"/>
</dbReference>
<dbReference type="InterPro" id="IPR009027">
    <property type="entry name" value="Ribosomal_bL9/RNase_H1_N"/>
</dbReference>
<sequence length="150" mass="16591">MKVILLKDVPGQGKRGDVINVAEGYARNYLLPRNLASEASQGKMKELAERQQANALKGEKIRREAEELAARLGKITVVVQTKAGEGGKLFGSVNNKDVCDTMVLQHRIRLDKKKVILKEPIKQLGEYSVVAKLHPDVHAEIKVKVVGEQD</sequence>
<dbReference type="SUPFAM" id="SSF55653">
    <property type="entry name" value="Ribosomal protein L9 C-domain"/>
    <property type="match status" value="1"/>
</dbReference>
<accession>A0A4Y7R589</accession>
<dbReference type="InterPro" id="IPR036935">
    <property type="entry name" value="Ribosomal_bL9_N_sf"/>
</dbReference>
<dbReference type="Proteomes" id="UP000298324">
    <property type="component" value="Unassembled WGS sequence"/>
</dbReference>
<proteinExistence type="inferred from homology"/>
<dbReference type="InterPro" id="IPR000244">
    <property type="entry name" value="Ribosomal_bL9"/>
</dbReference>
<reference evidence="9 10" key="1">
    <citation type="journal article" date="2018" name="Environ. Microbiol.">
        <title>Novel energy conservation strategies and behaviour of Pelotomaculum schinkii driving syntrophic propionate catabolism.</title>
        <authorList>
            <person name="Hidalgo-Ahumada C.A.P."/>
            <person name="Nobu M.K."/>
            <person name="Narihiro T."/>
            <person name="Tamaki H."/>
            <person name="Liu W.T."/>
            <person name="Kamagata Y."/>
            <person name="Stams A.J.M."/>
            <person name="Imachi H."/>
            <person name="Sousa D.Z."/>
        </authorList>
    </citation>
    <scope>NUCLEOTIDE SEQUENCE [LARGE SCALE GENOMIC DNA]</scope>
    <source>
        <strain evidence="9 10">HH</strain>
    </source>
</reference>
<evidence type="ECO:0000313" key="9">
    <source>
        <dbReference type="EMBL" id="TEB04164.1"/>
    </source>
</evidence>
<dbReference type="HAMAP" id="MF_00503">
    <property type="entry name" value="Ribosomal_bL9"/>
    <property type="match status" value="1"/>
</dbReference>
<evidence type="ECO:0000256" key="7">
    <source>
        <dbReference type="HAMAP-Rule" id="MF_00503"/>
    </source>
</evidence>
<dbReference type="EMBL" id="QFGA01000004">
    <property type="protein sequence ID" value="TEB04164.1"/>
    <property type="molecule type" value="Genomic_DNA"/>
</dbReference>
<protein>
    <recommendedName>
        <fullName evidence="6 7">Large ribosomal subunit protein bL9</fullName>
    </recommendedName>
</protein>
<dbReference type="RefSeq" id="WP_190259395.1">
    <property type="nucleotide sequence ID" value="NZ_QFGA01000004.1"/>
</dbReference>
<evidence type="ECO:0000313" key="10">
    <source>
        <dbReference type="Proteomes" id="UP000298324"/>
    </source>
</evidence>
<dbReference type="Gene3D" id="3.10.430.100">
    <property type="entry name" value="Ribosomal protein L9, C-terminal domain"/>
    <property type="match status" value="1"/>
</dbReference>
<gene>
    <name evidence="7 9" type="primary">rplI</name>
    <name evidence="9" type="ORF">Psch_03886</name>
</gene>
<feature type="domain" description="Ribosomal protein L9" evidence="8">
    <location>
        <begin position="13"/>
        <end position="40"/>
    </location>
</feature>
<evidence type="ECO:0000256" key="5">
    <source>
        <dbReference type="ARBA" id="ARBA00023274"/>
    </source>
</evidence>
<evidence type="ECO:0000256" key="6">
    <source>
        <dbReference type="ARBA" id="ARBA00035292"/>
    </source>
</evidence>